<dbReference type="PANTHER" id="PTHR43272:SF32">
    <property type="entry name" value="AMP-DEPENDENT SYNTHETASE_LIGASE DOMAIN-CONTAINING PROTEIN"/>
    <property type="match status" value="1"/>
</dbReference>
<evidence type="ECO:0000313" key="9">
    <source>
        <dbReference type="Proteomes" id="UP000578449"/>
    </source>
</evidence>
<dbReference type="Pfam" id="PF00501">
    <property type="entry name" value="AMP-binding"/>
    <property type="match status" value="1"/>
</dbReference>
<accession>A0A840PCR2</accession>
<evidence type="ECO:0000313" key="8">
    <source>
        <dbReference type="EMBL" id="MBB5139204.1"/>
    </source>
</evidence>
<keyword evidence="9" id="KW-1185">Reference proteome</keyword>
<gene>
    <name evidence="8" type="ORF">HNP84_008967</name>
</gene>
<organism evidence="8 9">
    <name type="scientific">Thermocatellispora tengchongensis</name>
    <dbReference type="NCBI Taxonomy" id="1073253"/>
    <lineage>
        <taxon>Bacteria</taxon>
        <taxon>Bacillati</taxon>
        <taxon>Actinomycetota</taxon>
        <taxon>Actinomycetes</taxon>
        <taxon>Streptosporangiales</taxon>
        <taxon>Streptosporangiaceae</taxon>
        <taxon>Thermocatellispora</taxon>
    </lineage>
</organism>
<proteinExistence type="inferred from homology"/>
<dbReference type="InterPro" id="IPR042099">
    <property type="entry name" value="ANL_N_sf"/>
</dbReference>
<evidence type="ECO:0000256" key="4">
    <source>
        <dbReference type="ARBA" id="ARBA00023098"/>
    </source>
</evidence>
<dbReference type="GO" id="GO:0004467">
    <property type="term" value="F:long-chain fatty acid-CoA ligase activity"/>
    <property type="evidence" value="ECO:0007669"/>
    <property type="project" value="UniProtKB-EC"/>
</dbReference>
<evidence type="ECO:0000256" key="2">
    <source>
        <dbReference type="ARBA" id="ARBA00022598"/>
    </source>
</evidence>
<evidence type="ECO:0000256" key="1">
    <source>
        <dbReference type="ARBA" id="ARBA00006432"/>
    </source>
</evidence>
<keyword evidence="4" id="KW-0443">Lipid metabolism</keyword>
<comment type="caution">
    <text evidence="8">The sequence shown here is derived from an EMBL/GenBank/DDBJ whole genome shotgun (WGS) entry which is preliminary data.</text>
</comment>
<evidence type="ECO:0000259" key="7">
    <source>
        <dbReference type="Pfam" id="PF00501"/>
    </source>
</evidence>
<evidence type="ECO:0000256" key="3">
    <source>
        <dbReference type="ARBA" id="ARBA00022832"/>
    </source>
</evidence>
<evidence type="ECO:0000256" key="5">
    <source>
        <dbReference type="ARBA" id="ARBA00024484"/>
    </source>
</evidence>
<feature type="domain" description="AMP-dependent synthetase/ligase" evidence="7">
    <location>
        <begin position="25"/>
        <end position="409"/>
    </location>
</feature>
<dbReference type="SUPFAM" id="SSF56801">
    <property type="entry name" value="Acetyl-CoA synthetase-like"/>
    <property type="match status" value="1"/>
</dbReference>
<name>A0A840PCR2_9ACTN</name>
<dbReference type="Gene3D" id="3.40.50.12780">
    <property type="entry name" value="N-terminal domain of ligase-like"/>
    <property type="match status" value="1"/>
</dbReference>
<dbReference type="Gene3D" id="3.30.300.30">
    <property type="match status" value="1"/>
</dbReference>
<keyword evidence="3" id="KW-0276">Fatty acid metabolism</keyword>
<comment type="similarity">
    <text evidence="1">Belongs to the ATP-dependent AMP-binding enzyme family.</text>
</comment>
<dbReference type="PROSITE" id="PS00455">
    <property type="entry name" value="AMP_BINDING"/>
    <property type="match status" value="1"/>
</dbReference>
<keyword evidence="2 8" id="KW-0436">Ligase</keyword>
<dbReference type="EMBL" id="JACHGN010000028">
    <property type="protein sequence ID" value="MBB5139204.1"/>
    <property type="molecule type" value="Genomic_DNA"/>
</dbReference>
<evidence type="ECO:0000256" key="6">
    <source>
        <dbReference type="ARBA" id="ARBA00032875"/>
    </source>
</evidence>
<dbReference type="CDD" id="cd05907">
    <property type="entry name" value="VL_LC_FACS_like"/>
    <property type="match status" value="1"/>
</dbReference>
<dbReference type="Pfam" id="PF23562">
    <property type="entry name" value="AMP-binding_C_3"/>
    <property type="match status" value="1"/>
</dbReference>
<dbReference type="RefSeq" id="WP_221337521.1">
    <property type="nucleotide sequence ID" value="NZ_BAABIX010000026.1"/>
</dbReference>
<dbReference type="InterPro" id="IPR045851">
    <property type="entry name" value="AMP-bd_C_sf"/>
</dbReference>
<sequence>MREFSVEPLVEIADGATLTDMAYDRARREPDLVALAARTPDGWREVRYGEFAAQAADLARSLLGAGVRPGDRVAILGGNSVDWLVADFAALSLGAITVPVYPTASAEQIRAVLDDAGPVACFTAPEARPRLLSALPSRDIAVWSLGGPLPSPARRAGAADLAEHRAAVRADDPATIVYTSGTTGTPKGVVLTHRNILAAACNVVALLPELFNPPGTQASTLLFLPLAHVYGRVVAFGGLWAGVKTGLVASANDLVAELPVFRPHFLAGVPYVLEKIRKALRQRLGEAAFAPAEQAAMARGAARRRGETVEPATGDPVRQALHTVLGGRLTHMICGGASLDPDTLDFFTGMDLTVLGAYGLTETTSTATMSAPTANRLGRSGRPVPGTTVAVADDGEILIRGPHVSPGYWRAPAEPQEWVHTGDLGDLDDDGYLKITGRRKEILVTSGGKNVAPAVLEDRLRQHPLISNCMLVGEARPYVTALITVDPSAASRDDLEKEIAAAVQSANTLVSRAESIRAFRILPTEFTIARGHLTPSLRLRRAAIEKDFAAEIEAMYPA</sequence>
<dbReference type="Proteomes" id="UP000578449">
    <property type="component" value="Unassembled WGS sequence"/>
</dbReference>
<dbReference type="InterPro" id="IPR020845">
    <property type="entry name" value="AMP-binding_CS"/>
</dbReference>
<dbReference type="PANTHER" id="PTHR43272">
    <property type="entry name" value="LONG-CHAIN-FATTY-ACID--COA LIGASE"/>
    <property type="match status" value="1"/>
</dbReference>
<protein>
    <recommendedName>
        <fullName evidence="6">Acyl-CoA synthetase</fullName>
    </recommendedName>
</protein>
<comment type="catalytic activity">
    <reaction evidence="5">
        <text>a long-chain fatty acid + ATP + CoA = a long-chain fatty acyl-CoA + AMP + diphosphate</text>
        <dbReference type="Rhea" id="RHEA:15421"/>
        <dbReference type="ChEBI" id="CHEBI:30616"/>
        <dbReference type="ChEBI" id="CHEBI:33019"/>
        <dbReference type="ChEBI" id="CHEBI:57287"/>
        <dbReference type="ChEBI" id="CHEBI:57560"/>
        <dbReference type="ChEBI" id="CHEBI:83139"/>
        <dbReference type="ChEBI" id="CHEBI:456215"/>
        <dbReference type="EC" id="6.2.1.3"/>
    </reaction>
    <physiologicalReaction direction="left-to-right" evidence="5">
        <dbReference type="Rhea" id="RHEA:15422"/>
    </physiologicalReaction>
</comment>
<dbReference type="InterPro" id="IPR000873">
    <property type="entry name" value="AMP-dep_synth/lig_dom"/>
</dbReference>
<reference evidence="8 9" key="1">
    <citation type="submission" date="2020-08" db="EMBL/GenBank/DDBJ databases">
        <title>Genomic Encyclopedia of Type Strains, Phase IV (KMG-IV): sequencing the most valuable type-strain genomes for metagenomic binning, comparative biology and taxonomic classification.</title>
        <authorList>
            <person name="Goeker M."/>
        </authorList>
    </citation>
    <scope>NUCLEOTIDE SEQUENCE [LARGE SCALE GENOMIC DNA]</scope>
    <source>
        <strain evidence="8 9">DSM 45615</strain>
    </source>
</reference>
<dbReference type="AlphaFoldDB" id="A0A840PCR2"/>
<dbReference type="GO" id="GO:0016020">
    <property type="term" value="C:membrane"/>
    <property type="evidence" value="ECO:0007669"/>
    <property type="project" value="TreeGrafter"/>
</dbReference>